<dbReference type="Proteomes" id="UP000013523">
    <property type="component" value="Chromosome"/>
</dbReference>
<keyword evidence="1" id="KW-1133">Transmembrane helix</keyword>
<keyword evidence="1" id="KW-0472">Membrane</keyword>
<dbReference type="HOGENOM" id="CLU_077900_0_0_9"/>
<evidence type="ECO:0000256" key="1">
    <source>
        <dbReference type="SAM" id="Phobius"/>
    </source>
</evidence>
<dbReference type="OrthoDB" id="1935191at2"/>
<dbReference type="InterPro" id="IPR028994">
    <property type="entry name" value="Integrin_alpha_N"/>
</dbReference>
<proteinExistence type="predicted"/>
<dbReference type="STRING" id="86416.Clopa_1641"/>
<dbReference type="RefSeq" id="WP_015614886.1">
    <property type="nucleotide sequence ID" value="NC_021182.1"/>
</dbReference>
<name>R4K0F7_CLOPA</name>
<organism evidence="2 3">
    <name type="scientific">Clostridium pasteurianum BC1</name>
    <dbReference type="NCBI Taxonomy" id="86416"/>
    <lineage>
        <taxon>Bacteria</taxon>
        <taxon>Bacillati</taxon>
        <taxon>Bacillota</taxon>
        <taxon>Clostridia</taxon>
        <taxon>Eubacteriales</taxon>
        <taxon>Clostridiaceae</taxon>
        <taxon>Clostridium</taxon>
    </lineage>
</organism>
<evidence type="ECO:0000313" key="2">
    <source>
        <dbReference type="EMBL" id="AGK96567.1"/>
    </source>
</evidence>
<dbReference type="eggNOG" id="ENOG50334KY">
    <property type="taxonomic scope" value="Bacteria"/>
</dbReference>
<dbReference type="KEGG" id="cpas:Clopa_1641"/>
<feature type="transmembrane region" description="Helical" evidence="1">
    <location>
        <begin position="12"/>
        <end position="31"/>
    </location>
</feature>
<evidence type="ECO:0008006" key="4">
    <source>
        <dbReference type="Google" id="ProtNLM"/>
    </source>
</evidence>
<gene>
    <name evidence="2" type="ORF">Clopa_1641</name>
</gene>
<keyword evidence="3" id="KW-1185">Reference proteome</keyword>
<sequence>MKFRVLFLKKRYIYYSALIILLIILSILFFLSKESLPTFSTIGIGRTIKNYDVTGDGIKDLISIDSINDKYKVNINSKGKNYTLSPNKQLDTLGNHYDYWPLRITFLDISRDKLPEIFTQASERGKAIQHIFVWDKDKFQDILSNTNNLLGFIDLHNNKTPKIISGNIGENDISMANYIFSQDKLIHYSNNYNSNFLGKDSILSFVKYVQGLPQNETEKPNDIFYPGLDGNALSAIGMLSASDSTFTFQDGIFMDNRCNTDGDIIEIKWVLNFKSISNKDTNMVKNYTLNLMLKAQGDPSQKHYFKISSVQISNKNNN</sequence>
<reference evidence="2 3" key="1">
    <citation type="submission" date="2012-01" db="EMBL/GenBank/DDBJ databases">
        <title>Complete sequence of chromosome of Clostridium pasteurianum BC1.</title>
        <authorList>
            <consortium name="US DOE Joint Genome Institute"/>
            <person name="Lucas S."/>
            <person name="Han J."/>
            <person name="Lapidus A."/>
            <person name="Cheng J.-F."/>
            <person name="Goodwin L."/>
            <person name="Pitluck S."/>
            <person name="Peters L."/>
            <person name="Mikhailova N."/>
            <person name="Teshima H."/>
            <person name="Detter J.C."/>
            <person name="Han C."/>
            <person name="Tapia R."/>
            <person name="Land M."/>
            <person name="Hauser L."/>
            <person name="Kyrpides N."/>
            <person name="Ivanova N."/>
            <person name="Pagani I."/>
            <person name="Dunn J."/>
            <person name="Taghavi S."/>
            <person name="Francis A."/>
            <person name="van der Lelie D."/>
            <person name="Woyke T."/>
        </authorList>
    </citation>
    <scope>NUCLEOTIDE SEQUENCE [LARGE SCALE GENOMIC DNA]</scope>
    <source>
        <strain evidence="2 3">BC1</strain>
    </source>
</reference>
<dbReference type="EMBL" id="CP003261">
    <property type="protein sequence ID" value="AGK96567.1"/>
    <property type="molecule type" value="Genomic_DNA"/>
</dbReference>
<keyword evidence="1" id="KW-0812">Transmembrane</keyword>
<evidence type="ECO:0000313" key="3">
    <source>
        <dbReference type="Proteomes" id="UP000013523"/>
    </source>
</evidence>
<dbReference type="PATRIC" id="fig|86416.3.peg.1616"/>
<accession>R4K0F7</accession>
<dbReference type="AlphaFoldDB" id="R4K0F7"/>
<protein>
    <recommendedName>
        <fullName evidence="4">VCBS repeat-containing protein</fullName>
    </recommendedName>
</protein>
<dbReference type="SUPFAM" id="SSF69318">
    <property type="entry name" value="Integrin alpha N-terminal domain"/>
    <property type="match status" value="1"/>
</dbReference>